<dbReference type="GO" id="GO:0016787">
    <property type="term" value="F:hydrolase activity"/>
    <property type="evidence" value="ECO:0007669"/>
    <property type="project" value="InterPro"/>
</dbReference>
<name>A0A2K9LQ88_9GAMM</name>
<dbReference type="SUPFAM" id="SSF52799">
    <property type="entry name" value="(Phosphotyrosine protein) phosphatases II"/>
    <property type="match status" value="1"/>
</dbReference>
<keyword evidence="3" id="KW-1185">Reference proteome</keyword>
<evidence type="ECO:0000313" key="3">
    <source>
        <dbReference type="Proteomes" id="UP000235116"/>
    </source>
</evidence>
<dbReference type="InterPro" id="IPR029021">
    <property type="entry name" value="Prot-tyrosine_phosphatase-like"/>
</dbReference>
<dbReference type="OrthoDB" id="270335at2"/>
<dbReference type="KEGG" id="kak:Kalk_14970"/>
<dbReference type="Gene3D" id="3.90.190.10">
    <property type="entry name" value="Protein tyrosine phosphatase superfamily"/>
    <property type="match status" value="1"/>
</dbReference>
<dbReference type="Pfam" id="PF04273">
    <property type="entry name" value="BLH_phosphatase"/>
    <property type="match status" value="1"/>
</dbReference>
<reference evidence="3" key="1">
    <citation type="submission" date="2017-08" db="EMBL/GenBank/DDBJ databases">
        <title>Direct submision.</title>
        <authorList>
            <person name="Kim S.-J."/>
            <person name="Rhee S.-K."/>
        </authorList>
    </citation>
    <scope>NUCLEOTIDE SEQUENCE [LARGE SCALE GENOMIC DNA]</scope>
    <source>
        <strain evidence="3">GI5</strain>
    </source>
</reference>
<organism evidence="2 3">
    <name type="scientific">Ketobacter alkanivorans</name>
    <dbReference type="NCBI Taxonomy" id="1917421"/>
    <lineage>
        <taxon>Bacteria</taxon>
        <taxon>Pseudomonadati</taxon>
        <taxon>Pseudomonadota</taxon>
        <taxon>Gammaproteobacteria</taxon>
        <taxon>Pseudomonadales</taxon>
        <taxon>Ketobacteraceae</taxon>
        <taxon>Ketobacter</taxon>
    </lineage>
</organism>
<accession>A0A2K9LQ88</accession>
<evidence type="ECO:0000259" key="1">
    <source>
        <dbReference type="Pfam" id="PF04273"/>
    </source>
</evidence>
<feature type="domain" description="Beta-lactamase hydrolase-like protein phosphatase-like" evidence="1">
    <location>
        <begin position="28"/>
        <end position="110"/>
    </location>
</feature>
<dbReference type="InterPro" id="IPR005939">
    <property type="entry name" value="BLH_phosphatase-like"/>
</dbReference>
<dbReference type="Proteomes" id="UP000235116">
    <property type="component" value="Chromosome"/>
</dbReference>
<dbReference type="RefSeq" id="WP_101895020.1">
    <property type="nucleotide sequence ID" value="NZ_CP022684.1"/>
</dbReference>
<sequence length="150" mass="16402">MLNDHPINVPNLCSPNPDTLACGLPSEQDLKDAAQKGIKTVINLCPVEETPPSEPEAVAQLGMTYINIPIRGPQDLTRDAAKQLAEIMDDCSNHPVLIHCRSANRVGALITLKEYWHEGKSQEEALAVGRRSGLTMLEQGVIEIMRQQPA</sequence>
<dbReference type="AlphaFoldDB" id="A0A2K9LQ88"/>
<protein>
    <recommendedName>
        <fullName evidence="1">Beta-lactamase hydrolase-like protein phosphatase-like domain-containing protein</fullName>
    </recommendedName>
</protein>
<proteinExistence type="predicted"/>
<dbReference type="EMBL" id="CP022684">
    <property type="protein sequence ID" value="AUM13645.1"/>
    <property type="molecule type" value="Genomic_DNA"/>
</dbReference>
<evidence type="ECO:0000313" key="2">
    <source>
        <dbReference type="EMBL" id="AUM13645.1"/>
    </source>
</evidence>
<gene>
    <name evidence="2" type="ORF">Kalk_14970</name>
</gene>